<organism evidence="1 2">
    <name type="scientific">Mycolicibacterium fortuitum</name>
    <name type="common">Mycobacterium fortuitum</name>
    <dbReference type="NCBI Taxonomy" id="1766"/>
    <lineage>
        <taxon>Bacteria</taxon>
        <taxon>Bacillati</taxon>
        <taxon>Actinomycetota</taxon>
        <taxon>Actinomycetes</taxon>
        <taxon>Mycobacteriales</taxon>
        <taxon>Mycobacteriaceae</taxon>
        <taxon>Mycolicibacterium</taxon>
    </lineage>
</organism>
<proteinExistence type="predicted"/>
<name>A0A378U5U8_MYCFO</name>
<reference evidence="1 2" key="1">
    <citation type="submission" date="2018-06" db="EMBL/GenBank/DDBJ databases">
        <authorList>
            <consortium name="Pathogen Informatics"/>
            <person name="Doyle S."/>
        </authorList>
    </citation>
    <scope>NUCLEOTIDE SEQUENCE [LARGE SCALE GENOMIC DNA]</scope>
    <source>
        <strain evidence="1 2">NCTC1542</strain>
    </source>
</reference>
<gene>
    <name evidence="1" type="ORF">NCTC1542_00182</name>
</gene>
<protein>
    <submittedName>
        <fullName evidence="1">Secretory lipase family protein</fullName>
    </submittedName>
</protein>
<dbReference type="PANTHER" id="PTHR34853:SF1">
    <property type="entry name" value="LIPASE 5"/>
    <property type="match status" value="1"/>
</dbReference>
<dbReference type="Gene3D" id="3.40.50.1820">
    <property type="entry name" value="alpha/beta hydrolase"/>
    <property type="match status" value="1"/>
</dbReference>
<accession>A0A378U5U8</accession>
<evidence type="ECO:0000313" key="1">
    <source>
        <dbReference type="EMBL" id="STZ72645.1"/>
    </source>
</evidence>
<dbReference type="Pfam" id="PF03583">
    <property type="entry name" value="LIP"/>
    <property type="match status" value="1"/>
</dbReference>
<sequence length="207" mass="22513">MELAPRYAPELKVVGAWAGAPAADLALVPPFADGSIFAGGLGYLLNGVGAAYPELVPGLTGVLTDKGVNLVSRTQNECVGETVMRFGFRHYQQYFTADVAELINSEPLRTVLNEQRIGTLKPTAPVFIDSNRFDPFIPWGGARQLALDWCAKGADVQFWTNEQPPFLNKLAINNLLPYFVDGEQGMQWLADRFNGLPTTPNCTAIPA</sequence>
<dbReference type="AlphaFoldDB" id="A0A378U5U8"/>
<dbReference type="Gene3D" id="1.10.260.130">
    <property type="match status" value="1"/>
</dbReference>
<dbReference type="PANTHER" id="PTHR34853">
    <property type="match status" value="1"/>
</dbReference>
<dbReference type="InterPro" id="IPR005152">
    <property type="entry name" value="Lipase_secreted"/>
</dbReference>
<evidence type="ECO:0000313" key="2">
    <source>
        <dbReference type="Proteomes" id="UP000255389"/>
    </source>
</evidence>
<dbReference type="GO" id="GO:0016042">
    <property type="term" value="P:lipid catabolic process"/>
    <property type="evidence" value="ECO:0007669"/>
    <property type="project" value="InterPro"/>
</dbReference>
<dbReference type="Proteomes" id="UP000255389">
    <property type="component" value="Unassembled WGS sequence"/>
</dbReference>
<dbReference type="InterPro" id="IPR029058">
    <property type="entry name" value="AB_hydrolase_fold"/>
</dbReference>
<dbReference type="EMBL" id="UGQY01000001">
    <property type="protein sequence ID" value="STZ72645.1"/>
    <property type="molecule type" value="Genomic_DNA"/>
</dbReference>
<dbReference type="SUPFAM" id="SSF53474">
    <property type="entry name" value="alpha/beta-Hydrolases"/>
    <property type="match status" value="1"/>
</dbReference>
<dbReference type="GO" id="GO:0004806">
    <property type="term" value="F:triacylglycerol lipase activity"/>
    <property type="evidence" value="ECO:0007669"/>
    <property type="project" value="InterPro"/>
</dbReference>